<name>A0A835IWX2_9MAGN</name>
<dbReference type="InterPro" id="IPR051366">
    <property type="entry name" value="DEF8"/>
</dbReference>
<dbReference type="PANTHER" id="PTHR12326">
    <property type="entry name" value="PLECKSTRIN HOMOLOGY DOMAIN CONTAINING PROTEIN"/>
    <property type="match status" value="1"/>
</dbReference>
<evidence type="ECO:0000256" key="2">
    <source>
        <dbReference type="ARBA" id="ARBA00022737"/>
    </source>
</evidence>
<accession>A0A835IWX2</accession>
<feature type="domain" description="Rubicon Homology" evidence="5">
    <location>
        <begin position="130"/>
        <end position="257"/>
    </location>
</feature>
<evidence type="ECO:0000259" key="5">
    <source>
        <dbReference type="SMART" id="SM01175"/>
    </source>
</evidence>
<evidence type="ECO:0000256" key="1">
    <source>
        <dbReference type="ARBA" id="ARBA00022723"/>
    </source>
</evidence>
<gene>
    <name evidence="6" type="ORF">IFM89_038770</name>
</gene>
<dbReference type="Pfam" id="PF13901">
    <property type="entry name" value="RH_dom"/>
    <property type="match status" value="1"/>
</dbReference>
<reference evidence="6 7" key="1">
    <citation type="submission" date="2020-10" db="EMBL/GenBank/DDBJ databases">
        <title>The Coptis chinensis genome and diversification of protoberbering-type alkaloids.</title>
        <authorList>
            <person name="Wang B."/>
            <person name="Shu S."/>
            <person name="Song C."/>
            <person name="Liu Y."/>
        </authorList>
    </citation>
    <scope>NUCLEOTIDE SEQUENCE [LARGE SCALE GENOMIC DNA]</scope>
    <source>
        <strain evidence="6">HL-2020</strain>
        <tissue evidence="6">Leaf</tissue>
    </source>
</reference>
<keyword evidence="7" id="KW-1185">Reference proteome</keyword>
<sequence>FFGNASPNVVSERSALIQECLKSILQSSTPNIAPGTLNWFLYPQKALSSSSLLNTRVPQSTSAFTGGICAEDVPTFGKTISLLVDIQPHKPVKQLLEAQQYICAGCHKCLDTEKSLMREFVQTLGWGKPRLCEYSVNIRFHNWLNHSWIQYMTSQCFVSVLLILFYFPKSQPCTMSWHFDRGRETVSTKILEHITQQCLVCCDVGIPCGARHACKDPSSLIFPFQEDEVERCRYCKVVFHKPCFSNLSHCPCGGALKVVGGAGPAQDVKHVLNKSEEGLDALARKPDSGSPMKFLSHLFSKKRQEKVLGCRNSNHVILMGSLPSSFAEPL</sequence>
<dbReference type="GO" id="GO:0008270">
    <property type="term" value="F:zinc ion binding"/>
    <property type="evidence" value="ECO:0007669"/>
    <property type="project" value="UniProtKB-KW"/>
</dbReference>
<organism evidence="6 7">
    <name type="scientific">Coptis chinensis</name>
    <dbReference type="NCBI Taxonomy" id="261450"/>
    <lineage>
        <taxon>Eukaryota</taxon>
        <taxon>Viridiplantae</taxon>
        <taxon>Streptophyta</taxon>
        <taxon>Embryophyta</taxon>
        <taxon>Tracheophyta</taxon>
        <taxon>Spermatophyta</taxon>
        <taxon>Magnoliopsida</taxon>
        <taxon>Ranunculales</taxon>
        <taxon>Ranunculaceae</taxon>
        <taxon>Coptidoideae</taxon>
        <taxon>Coptis</taxon>
    </lineage>
</organism>
<feature type="non-terminal residue" evidence="6">
    <location>
        <position position="330"/>
    </location>
</feature>
<keyword evidence="2" id="KW-0677">Repeat</keyword>
<dbReference type="OrthoDB" id="1918044at2759"/>
<dbReference type="SMART" id="SM01175">
    <property type="entry name" value="DUF4206"/>
    <property type="match status" value="1"/>
</dbReference>
<dbReference type="Proteomes" id="UP000631114">
    <property type="component" value="Unassembled WGS sequence"/>
</dbReference>
<keyword evidence="1" id="KW-0479">Metal-binding</keyword>
<protein>
    <recommendedName>
        <fullName evidence="5">Rubicon Homology domain-containing protein</fullName>
    </recommendedName>
</protein>
<evidence type="ECO:0000256" key="3">
    <source>
        <dbReference type="ARBA" id="ARBA00022771"/>
    </source>
</evidence>
<dbReference type="PANTHER" id="PTHR12326:SF3">
    <property type="entry name" value="DIFFERENTIALLY EXPRESSED IN FDCP 8 HOMOLOG"/>
    <property type="match status" value="1"/>
</dbReference>
<evidence type="ECO:0000313" key="6">
    <source>
        <dbReference type="EMBL" id="KAF9626675.1"/>
    </source>
</evidence>
<keyword evidence="3" id="KW-0863">Zinc-finger</keyword>
<comment type="caution">
    <text evidence="6">The sequence shown here is derived from an EMBL/GenBank/DDBJ whole genome shotgun (WGS) entry which is preliminary data.</text>
</comment>
<evidence type="ECO:0000256" key="4">
    <source>
        <dbReference type="ARBA" id="ARBA00022833"/>
    </source>
</evidence>
<dbReference type="EMBL" id="JADFTS010000001">
    <property type="protein sequence ID" value="KAF9626675.1"/>
    <property type="molecule type" value="Genomic_DNA"/>
</dbReference>
<dbReference type="InterPro" id="IPR025258">
    <property type="entry name" value="RH_dom"/>
</dbReference>
<evidence type="ECO:0000313" key="7">
    <source>
        <dbReference type="Proteomes" id="UP000631114"/>
    </source>
</evidence>
<keyword evidence="4" id="KW-0862">Zinc</keyword>
<proteinExistence type="predicted"/>
<dbReference type="AlphaFoldDB" id="A0A835IWX2"/>